<evidence type="ECO:0000256" key="5">
    <source>
        <dbReference type="ARBA" id="ARBA00022490"/>
    </source>
</evidence>
<dbReference type="AlphaFoldDB" id="A0A1S3K9M6"/>
<dbReference type="InParanoid" id="A0A1S3K9M6"/>
<accession>A0A1S3K9M6</accession>
<protein>
    <recommendedName>
        <fullName evidence="3">Protein arginine N-methyltransferase 2</fullName>
    </recommendedName>
    <alternativeName>
        <fullName evidence="10">Histone-arginine N-methyltransferase PRMT2</fullName>
    </alternativeName>
</protein>
<dbReference type="Pfam" id="PF22528">
    <property type="entry name" value="PRMT_C"/>
    <property type="match status" value="1"/>
</dbReference>
<dbReference type="GO" id="GO:0042054">
    <property type="term" value="F:histone methyltransferase activity"/>
    <property type="evidence" value="ECO:0007669"/>
    <property type="project" value="TreeGrafter"/>
</dbReference>
<dbReference type="GO" id="GO:0016274">
    <property type="term" value="F:protein-arginine N-methyltransferase activity"/>
    <property type="evidence" value="ECO:0007669"/>
    <property type="project" value="InterPro"/>
</dbReference>
<sequence>MFLGEYLQFSRGDKIEVLQKTSEHWWWSRLKGHFGYVPTNHVVSFSDSSFKQISWQDCDYFENYGTLKLHLEMLSDKPRTEAYKKAFEVYCRHTKDKVVLDIGCGTGILSMFAATVGQAAKVYAVEASDIAHYTKSLVDKNGLGEQITVIEGEMENIVLPEKVDLIISEWMGTMLLFEFMIETVILGRDKCLKEDGVIWPSEAQLYLAPCSAQSVYQAKVKAWDNVYGYDFSSLREEAVKEFFYKPIYNHNLSEEDCLAEETCILKLNMKNVQIQDLEKIDKDFSFLVKKSGPLHGFCSWFSVGFSHPDSDSPTVVLSTGPKHSQTHWHQHLFMLDEPLSVAPDNEVTGRITLIRNTEWRRHLTVIIQGQVFKSVNKKRIQSFHKVFPLWMDQVLKDEYIKPKD</sequence>
<evidence type="ECO:0000256" key="6">
    <source>
        <dbReference type="ARBA" id="ARBA00022603"/>
    </source>
</evidence>
<dbReference type="Pfam" id="PF07653">
    <property type="entry name" value="SH3_2"/>
    <property type="match status" value="1"/>
</dbReference>
<dbReference type="RefSeq" id="XP_013419333.1">
    <property type="nucleotide sequence ID" value="XM_013563879.1"/>
</dbReference>
<keyword evidence="4 11" id="KW-0728">SH3 domain</keyword>
<keyword evidence="9" id="KW-0539">Nucleus</keyword>
<dbReference type="Pfam" id="PF13649">
    <property type="entry name" value="Methyltransf_25"/>
    <property type="match status" value="1"/>
</dbReference>
<dbReference type="PANTHER" id="PTHR11006:SF92">
    <property type="entry name" value="PROTEIN ARGININE N-METHYLTRANSFERASE 2"/>
    <property type="match status" value="1"/>
</dbReference>
<dbReference type="InterPro" id="IPR001452">
    <property type="entry name" value="SH3_domain"/>
</dbReference>
<keyword evidence="8 12" id="KW-0949">S-adenosyl-L-methionine</keyword>
<evidence type="ECO:0000256" key="3">
    <source>
        <dbReference type="ARBA" id="ARBA00018778"/>
    </source>
</evidence>
<evidence type="ECO:0000256" key="10">
    <source>
        <dbReference type="ARBA" id="ARBA00082811"/>
    </source>
</evidence>
<evidence type="ECO:0000256" key="4">
    <source>
        <dbReference type="ARBA" id="ARBA00022443"/>
    </source>
</evidence>
<dbReference type="Gene3D" id="3.40.50.150">
    <property type="entry name" value="Vaccinia Virus protein VP39"/>
    <property type="match status" value="1"/>
</dbReference>
<dbReference type="PROSITE" id="PS51678">
    <property type="entry name" value="SAM_MT_PRMT"/>
    <property type="match status" value="1"/>
</dbReference>
<reference evidence="15" key="1">
    <citation type="submission" date="2025-08" db="UniProtKB">
        <authorList>
            <consortium name="RefSeq"/>
        </authorList>
    </citation>
    <scope>IDENTIFICATION</scope>
    <source>
        <tissue evidence="15">Gonads</tissue>
    </source>
</reference>
<dbReference type="InterPro" id="IPR036028">
    <property type="entry name" value="SH3-like_dom_sf"/>
</dbReference>
<proteinExistence type="predicted"/>
<dbReference type="GeneID" id="106180019"/>
<evidence type="ECO:0000256" key="12">
    <source>
        <dbReference type="PROSITE-ProRule" id="PRU01015"/>
    </source>
</evidence>
<evidence type="ECO:0000256" key="8">
    <source>
        <dbReference type="ARBA" id="ARBA00022691"/>
    </source>
</evidence>
<dbReference type="GO" id="GO:0005737">
    <property type="term" value="C:cytoplasm"/>
    <property type="evidence" value="ECO:0007669"/>
    <property type="project" value="UniProtKB-SubCell"/>
</dbReference>
<feature type="domain" description="SH3" evidence="13">
    <location>
        <begin position="1"/>
        <end position="47"/>
    </location>
</feature>
<dbReference type="OrthoDB" id="7848332at2759"/>
<dbReference type="GO" id="GO:0005634">
    <property type="term" value="C:nucleus"/>
    <property type="evidence" value="ECO:0007669"/>
    <property type="project" value="UniProtKB-SubCell"/>
</dbReference>
<comment type="subcellular location">
    <subcellularLocation>
        <location evidence="2">Cytoplasm</location>
    </subcellularLocation>
    <subcellularLocation>
        <location evidence="1">Nucleus</location>
    </subcellularLocation>
</comment>
<dbReference type="InterPro" id="IPR041698">
    <property type="entry name" value="Methyltransf_25"/>
</dbReference>
<dbReference type="FunFam" id="2.70.160.11:FF:000007">
    <property type="entry name" value="Protein arginine N-methyltransferase 2"/>
    <property type="match status" value="1"/>
</dbReference>
<dbReference type="InterPro" id="IPR055135">
    <property type="entry name" value="PRMT_dom"/>
</dbReference>
<keyword evidence="5" id="KW-0963">Cytoplasm</keyword>
<dbReference type="InterPro" id="IPR029063">
    <property type="entry name" value="SAM-dependent_MTases_sf"/>
</dbReference>
<dbReference type="GO" id="GO:0032259">
    <property type="term" value="P:methylation"/>
    <property type="evidence" value="ECO:0007669"/>
    <property type="project" value="UniProtKB-KW"/>
</dbReference>
<evidence type="ECO:0000313" key="15">
    <source>
        <dbReference type="RefSeq" id="XP_013419333.1"/>
    </source>
</evidence>
<dbReference type="SUPFAM" id="SSF53335">
    <property type="entry name" value="S-adenosyl-L-methionine-dependent methyltransferases"/>
    <property type="match status" value="1"/>
</dbReference>
<gene>
    <name evidence="15" type="primary">LOC106180019</name>
</gene>
<dbReference type="PROSITE" id="PS50002">
    <property type="entry name" value="SH3"/>
    <property type="match status" value="1"/>
</dbReference>
<dbReference type="STRING" id="7574.A0A1S3K9M6"/>
<evidence type="ECO:0000256" key="2">
    <source>
        <dbReference type="ARBA" id="ARBA00004496"/>
    </source>
</evidence>
<evidence type="ECO:0000256" key="11">
    <source>
        <dbReference type="PROSITE-ProRule" id="PRU00192"/>
    </source>
</evidence>
<name>A0A1S3K9M6_LINAN</name>
<dbReference type="Gene3D" id="2.70.160.11">
    <property type="entry name" value="Hnrnp arginine n-methyltransferase1"/>
    <property type="match status" value="1"/>
</dbReference>
<evidence type="ECO:0000259" key="13">
    <source>
        <dbReference type="PROSITE" id="PS50002"/>
    </source>
</evidence>
<evidence type="ECO:0000256" key="7">
    <source>
        <dbReference type="ARBA" id="ARBA00022679"/>
    </source>
</evidence>
<dbReference type="KEGG" id="lak:106180019"/>
<dbReference type="Proteomes" id="UP000085678">
    <property type="component" value="Unplaced"/>
</dbReference>
<keyword evidence="6 12" id="KW-0489">Methyltransferase</keyword>
<dbReference type="SUPFAM" id="SSF50044">
    <property type="entry name" value="SH3-domain"/>
    <property type="match status" value="1"/>
</dbReference>
<dbReference type="CDD" id="cd02440">
    <property type="entry name" value="AdoMet_MTases"/>
    <property type="match status" value="1"/>
</dbReference>
<dbReference type="PANTHER" id="PTHR11006">
    <property type="entry name" value="PROTEIN ARGININE N-METHYLTRANSFERASE"/>
    <property type="match status" value="1"/>
</dbReference>
<dbReference type="InterPro" id="IPR025799">
    <property type="entry name" value="Arg_MeTrfase"/>
</dbReference>
<dbReference type="Gene3D" id="2.30.30.40">
    <property type="entry name" value="SH3 Domains"/>
    <property type="match status" value="1"/>
</dbReference>
<evidence type="ECO:0000256" key="1">
    <source>
        <dbReference type="ARBA" id="ARBA00004123"/>
    </source>
</evidence>
<evidence type="ECO:0000313" key="14">
    <source>
        <dbReference type="Proteomes" id="UP000085678"/>
    </source>
</evidence>
<keyword evidence="7 12" id="KW-0808">Transferase</keyword>
<keyword evidence="14" id="KW-1185">Reference proteome</keyword>
<organism evidence="14 15">
    <name type="scientific">Lingula anatina</name>
    <name type="common">Brachiopod</name>
    <name type="synonym">Lingula unguis</name>
    <dbReference type="NCBI Taxonomy" id="7574"/>
    <lineage>
        <taxon>Eukaryota</taxon>
        <taxon>Metazoa</taxon>
        <taxon>Spiralia</taxon>
        <taxon>Lophotrochozoa</taxon>
        <taxon>Brachiopoda</taxon>
        <taxon>Linguliformea</taxon>
        <taxon>Lingulata</taxon>
        <taxon>Lingulida</taxon>
        <taxon>Linguloidea</taxon>
        <taxon>Lingulidae</taxon>
        <taxon>Lingula</taxon>
    </lineage>
</organism>
<dbReference type="FunFam" id="3.40.50.150:FF:000016">
    <property type="entry name" value="Protein arginine N-methyltransferase 6"/>
    <property type="match status" value="1"/>
</dbReference>
<evidence type="ECO:0000256" key="9">
    <source>
        <dbReference type="ARBA" id="ARBA00023242"/>
    </source>
</evidence>